<gene>
    <name evidence="1" type="ORF">DFO73_10422</name>
</gene>
<sequence>MEKYTVDAIEGENVILLPSKNECDRVVVSIKQFSLYLSDGDMIEANINNEGKVIEYKLLTDETKDACEKNQALLNKILNKRKE</sequence>
<comment type="caution">
    <text evidence="1">The sequence shown here is derived from an EMBL/GenBank/DDBJ whole genome shotgun (WGS) entry which is preliminary data.</text>
</comment>
<dbReference type="Proteomes" id="UP000247150">
    <property type="component" value="Unassembled WGS sequence"/>
</dbReference>
<organism evidence="1 2">
    <name type="scientific">Cytobacillus oceanisediminis</name>
    <dbReference type="NCBI Taxonomy" id="665099"/>
    <lineage>
        <taxon>Bacteria</taxon>
        <taxon>Bacillati</taxon>
        <taxon>Bacillota</taxon>
        <taxon>Bacilli</taxon>
        <taxon>Bacillales</taxon>
        <taxon>Bacillaceae</taxon>
        <taxon>Cytobacillus</taxon>
    </lineage>
</organism>
<name>A0A2V2ZYA7_9BACI</name>
<evidence type="ECO:0000313" key="2">
    <source>
        <dbReference type="Proteomes" id="UP000247150"/>
    </source>
</evidence>
<protein>
    <recommendedName>
        <fullName evidence="3">DUF3006 family protein</fullName>
    </recommendedName>
</protein>
<dbReference type="EMBL" id="QGTW01000004">
    <property type="protein sequence ID" value="PWW29391.1"/>
    <property type="molecule type" value="Genomic_DNA"/>
</dbReference>
<evidence type="ECO:0000313" key="1">
    <source>
        <dbReference type="EMBL" id="PWW29391.1"/>
    </source>
</evidence>
<reference evidence="1 2" key="1">
    <citation type="submission" date="2018-05" db="EMBL/GenBank/DDBJ databases">
        <title>Freshwater and sediment microbial communities from various areas in North America, analyzing microbe dynamics in response to fracking.</title>
        <authorList>
            <person name="Lamendella R."/>
        </authorList>
    </citation>
    <scope>NUCLEOTIDE SEQUENCE [LARGE SCALE GENOMIC DNA]</scope>
    <source>
        <strain evidence="1 2">15_TX</strain>
    </source>
</reference>
<accession>A0A2V2ZYA7</accession>
<dbReference type="AlphaFoldDB" id="A0A2V2ZYA7"/>
<evidence type="ECO:0008006" key="3">
    <source>
        <dbReference type="Google" id="ProtNLM"/>
    </source>
</evidence>
<proteinExistence type="predicted"/>
<dbReference type="RefSeq" id="WP_142669517.1">
    <property type="nucleotide sequence ID" value="NZ_QGTW01000004.1"/>
</dbReference>
<dbReference type="OrthoDB" id="2452890at2"/>